<evidence type="ECO:0000256" key="10">
    <source>
        <dbReference type="ARBA" id="ARBA00022918"/>
    </source>
</evidence>
<dbReference type="GO" id="GO:0032196">
    <property type="term" value="P:transposition"/>
    <property type="evidence" value="ECO:0007669"/>
    <property type="project" value="UniProtKB-KW"/>
</dbReference>
<proteinExistence type="predicted"/>
<keyword evidence="4" id="KW-0479">Metal-binding</keyword>
<name>A0A9W8J158_9AGAR</name>
<dbReference type="Gene3D" id="3.30.420.10">
    <property type="entry name" value="Ribonuclease H-like superfamily/Ribonuclease H"/>
    <property type="match status" value="1"/>
</dbReference>
<feature type="compositionally biased region" description="Low complexity" evidence="16">
    <location>
        <begin position="272"/>
        <end position="284"/>
    </location>
</feature>
<evidence type="ECO:0000256" key="4">
    <source>
        <dbReference type="ARBA" id="ARBA00022723"/>
    </source>
</evidence>
<keyword evidence="11" id="KW-0808">Transferase</keyword>
<dbReference type="GO" id="GO:0006310">
    <property type="term" value="P:DNA recombination"/>
    <property type="evidence" value="ECO:0007669"/>
    <property type="project" value="UniProtKB-KW"/>
</dbReference>
<keyword evidence="1" id="KW-0815">Transposition</keyword>
<dbReference type="PANTHER" id="PTHR42648">
    <property type="entry name" value="TRANSPOSASE, PUTATIVE-RELATED"/>
    <property type="match status" value="1"/>
</dbReference>
<protein>
    <recommendedName>
        <fullName evidence="17">Integrase catalytic domain-containing protein</fullName>
    </recommendedName>
</protein>
<evidence type="ECO:0000256" key="1">
    <source>
        <dbReference type="ARBA" id="ARBA00022578"/>
    </source>
</evidence>
<comment type="catalytic activity">
    <reaction evidence="14">
        <text>DNA(n) + a 2'-deoxyribonucleoside 5'-triphosphate = DNA(n+1) + diphosphate</text>
        <dbReference type="Rhea" id="RHEA:22508"/>
        <dbReference type="Rhea" id="RHEA-COMP:17339"/>
        <dbReference type="Rhea" id="RHEA-COMP:17340"/>
        <dbReference type="ChEBI" id="CHEBI:33019"/>
        <dbReference type="ChEBI" id="CHEBI:61560"/>
        <dbReference type="ChEBI" id="CHEBI:173112"/>
        <dbReference type="EC" id="2.7.7.49"/>
    </reaction>
</comment>
<comment type="caution">
    <text evidence="18">The sequence shown here is derived from an EMBL/GenBank/DDBJ whole genome shotgun (WGS) entry which is preliminary data.</text>
</comment>
<dbReference type="InterPro" id="IPR036397">
    <property type="entry name" value="RNaseH_sf"/>
</dbReference>
<dbReference type="GO" id="GO:0003887">
    <property type="term" value="F:DNA-directed DNA polymerase activity"/>
    <property type="evidence" value="ECO:0007669"/>
    <property type="project" value="UniProtKB-KW"/>
</dbReference>
<feature type="domain" description="Integrase catalytic" evidence="17">
    <location>
        <begin position="12"/>
        <end position="178"/>
    </location>
</feature>
<keyword evidence="10" id="KW-0695">RNA-directed DNA polymerase</keyword>
<keyword evidence="5" id="KW-0255">Endonuclease</keyword>
<keyword evidence="8" id="KW-0694">RNA-binding</keyword>
<evidence type="ECO:0000256" key="2">
    <source>
        <dbReference type="ARBA" id="ARBA00022695"/>
    </source>
</evidence>
<dbReference type="GO" id="GO:0016787">
    <property type="term" value="F:hydrolase activity"/>
    <property type="evidence" value="ECO:0007669"/>
    <property type="project" value="UniProtKB-KW"/>
</dbReference>
<dbReference type="Pfam" id="PF07727">
    <property type="entry name" value="RVT_2"/>
    <property type="match status" value="1"/>
</dbReference>
<dbReference type="PROSITE" id="PS50994">
    <property type="entry name" value="INTEGRASE"/>
    <property type="match status" value="1"/>
</dbReference>
<feature type="region of interest" description="Disordered" evidence="16">
    <location>
        <begin position="343"/>
        <end position="381"/>
    </location>
</feature>
<dbReference type="OrthoDB" id="3243429at2759"/>
<dbReference type="PANTHER" id="PTHR42648:SF11">
    <property type="entry name" value="TRANSPOSON TY4-P GAG-POL POLYPROTEIN"/>
    <property type="match status" value="1"/>
</dbReference>
<evidence type="ECO:0000256" key="3">
    <source>
        <dbReference type="ARBA" id="ARBA00022722"/>
    </source>
</evidence>
<reference evidence="18" key="1">
    <citation type="submission" date="2022-06" db="EMBL/GenBank/DDBJ databases">
        <title>Genome Sequence of Candolleomyces eurysporus.</title>
        <authorList>
            <person name="Buettner E."/>
        </authorList>
    </citation>
    <scope>NUCLEOTIDE SEQUENCE</scope>
    <source>
        <strain evidence="18">VTCC 930004</strain>
    </source>
</reference>
<keyword evidence="7" id="KW-0460">Magnesium</keyword>
<evidence type="ECO:0000256" key="11">
    <source>
        <dbReference type="ARBA" id="ARBA00022932"/>
    </source>
</evidence>
<dbReference type="EMBL" id="JANBPK010001063">
    <property type="protein sequence ID" value="KAJ2926387.1"/>
    <property type="molecule type" value="Genomic_DNA"/>
</dbReference>
<dbReference type="GO" id="GO:0046872">
    <property type="term" value="F:metal ion binding"/>
    <property type="evidence" value="ECO:0007669"/>
    <property type="project" value="UniProtKB-KW"/>
</dbReference>
<keyword evidence="3" id="KW-0540">Nuclease</keyword>
<dbReference type="GO" id="GO:0004519">
    <property type="term" value="F:endonuclease activity"/>
    <property type="evidence" value="ECO:0007669"/>
    <property type="project" value="UniProtKB-KW"/>
</dbReference>
<feature type="region of interest" description="Disordered" evidence="16">
    <location>
        <begin position="271"/>
        <end position="309"/>
    </location>
</feature>
<keyword evidence="12" id="KW-0233">DNA recombination</keyword>
<evidence type="ECO:0000313" key="19">
    <source>
        <dbReference type="Proteomes" id="UP001140091"/>
    </source>
</evidence>
<dbReference type="GO" id="GO:0015074">
    <property type="term" value="P:DNA integration"/>
    <property type="evidence" value="ECO:0007669"/>
    <property type="project" value="UniProtKB-KW"/>
</dbReference>
<feature type="compositionally biased region" description="Pro residues" evidence="16">
    <location>
        <begin position="285"/>
        <end position="301"/>
    </location>
</feature>
<keyword evidence="19" id="KW-1185">Reference proteome</keyword>
<gene>
    <name evidence="18" type="ORF">H1R20_g10714</name>
</gene>
<evidence type="ECO:0000256" key="14">
    <source>
        <dbReference type="ARBA" id="ARBA00048173"/>
    </source>
</evidence>
<dbReference type="AlphaFoldDB" id="A0A9W8J158"/>
<keyword evidence="13" id="KW-0511">Multifunctional enzyme</keyword>
<evidence type="ECO:0000256" key="16">
    <source>
        <dbReference type="SAM" id="MobiDB-lite"/>
    </source>
</evidence>
<dbReference type="GO" id="GO:0003723">
    <property type="term" value="F:RNA binding"/>
    <property type="evidence" value="ECO:0007669"/>
    <property type="project" value="UniProtKB-KW"/>
</dbReference>
<evidence type="ECO:0000256" key="12">
    <source>
        <dbReference type="ARBA" id="ARBA00023172"/>
    </source>
</evidence>
<evidence type="ECO:0000256" key="5">
    <source>
        <dbReference type="ARBA" id="ARBA00022759"/>
    </source>
</evidence>
<keyword evidence="2" id="KW-0548">Nucleotidyltransferase</keyword>
<evidence type="ECO:0000256" key="6">
    <source>
        <dbReference type="ARBA" id="ARBA00022801"/>
    </source>
</evidence>
<dbReference type="InterPro" id="IPR001584">
    <property type="entry name" value="Integrase_cat-core"/>
</dbReference>
<evidence type="ECO:0000259" key="17">
    <source>
        <dbReference type="PROSITE" id="PS50994"/>
    </source>
</evidence>
<dbReference type="GO" id="GO:0005634">
    <property type="term" value="C:nucleus"/>
    <property type="evidence" value="ECO:0007669"/>
    <property type="project" value="UniProtKB-ARBA"/>
</dbReference>
<evidence type="ECO:0000313" key="18">
    <source>
        <dbReference type="EMBL" id="KAJ2926387.1"/>
    </source>
</evidence>
<feature type="compositionally biased region" description="Pro residues" evidence="16">
    <location>
        <begin position="343"/>
        <end position="354"/>
    </location>
</feature>
<dbReference type="InterPro" id="IPR012337">
    <property type="entry name" value="RNaseH-like_sf"/>
</dbReference>
<dbReference type="Proteomes" id="UP001140091">
    <property type="component" value="Unassembled WGS sequence"/>
</dbReference>
<evidence type="ECO:0000256" key="8">
    <source>
        <dbReference type="ARBA" id="ARBA00022884"/>
    </source>
</evidence>
<evidence type="ECO:0000256" key="9">
    <source>
        <dbReference type="ARBA" id="ARBA00022908"/>
    </source>
</evidence>
<comment type="catalytic activity">
    <reaction evidence="15">
        <text>DNA(n) + a 2'-deoxyribonucleoside 5'-triphosphate = DNA(n+1) + diphosphate</text>
        <dbReference type="Rhea" id="RHEA:22508"/>
        <dbReference type="Rhea" id="RHEA-COMP:17339"/>
        <dbReference type="Rhea" id="RHEA-COMP:17340"/>
        <dbReference type="ChEBI" id="CHEBI:33019"/>
        <dbReference type="ChEBI" id="CHEBI:61560"/>
        <dbReference type="ChEBI" id="CHEBI:173112"/>
        <dbReference type="EC" id="2.7.7.7"/>
    </reaction>
</comment>
<sequence>MYSSPFPSTVHCASAPLNLIHTNLCGPLPASTPEGYWYWCVFIDDHTRYRIVVLLKRKSDTFTAFQQFKALAENQLGRKIKALHDDKGGEYMSKEFNDLCDKSGILCTHTTRNRPQQNGDAERANRTMLEDITAMLAQANLPASFWGRCLATQVKVWNCLPTASLQGRTLFEGWFGKKPDLSRFRVFGCTIYVFIQKDKRKKLESHMQNKQFIISECAEFNERVFPDLSIKQTMPNAQLQLLVTPASQLAPSNPLPRLDTIPTPPVAKLNTPSPAASPASVPFFDLPPPPPAVPEPAPQPSAAPVALRRSQGEVKKPRECALHLLHEIRFLVCPPPAAPVALPKPPPGPAPQLVPPSVDNWEPRDPSPAVADSDDTNSDLGGHAEVHAVQQLVELPPGEKAVPSGWVFKTEQTSTGDVECYKGRVVAKGCSQHLRIDYDDTYSPTFRAAALRTRVAAVDIEDMELRSVDISAATLSATSAASAQTQVLAIGLQPSISFVI</sequence>
<dbReference type="InterPro" id="IPR039537">
    <property type="entry name" value="Retrotran_Ty1/copia-like"/>
</dbReference>
<accession>A0A9W8J158</accession>
<evidence type="ECO:0000256" key="7">
    <source>
        <dbReference type="ARBA" id="ARBA00022842"/>
    </source>
</evidence>
<dbReference type="Pfam" id="PF00665">
    <property type="entry name" value="rve"/>
    <property type="match status" value="1"/>
</dbReference>
<dbReference type="GO" id="GO:0003964">
    <property type="term" value="F:RNA-directed DNA polymerase activity"/>
    <property type="evidence" value="ECO:0007669"/>
    <property type="project" value="UniProtKB-KW"/>
</dbReference>
<keyword evidence="11" id="KW-0239">DNA-directed DNA polymerase</keyword>
<dbReference type="InterPro" id="IPR013103">
    <property type="entry name" value="RVT_2"/>
</dbReference>
<dbReference type="SUPFAM" id="SSF53098">
    <property type="entry name" value="Ribonuclease H-like"/>
    <property type="match status" value="1"/>
</dbReference>
<keyword evidence="6" id="KW-0378">Hydrolase</keyword>
<feature type="non-terminal residue" evidence="18">
    <location>
        <position position="500"/>
    </location>
</feature>
<organism evidence="18 19">
    <name type="scientific">Candolleomyces eurysporus</name>
    <dbReference type="NCBI Taxonomy" id="2828524"/>
    <lineage>
        <taxon>Eukaryota</taxon>
        <taxon>Fungi</taxon>
        <taxon>Dikarya</taxon>
        <taxon>Basidiomycota</taxon>
        <taxon>Agaricomycotina</taxon>
        <taxon>Agaricomycetes</taxon>
        <taxon>Agaricomycetidae</taxon>
        <taxon>Agaricales</taxon>
        <taxon>Agaricineae</taxon>
        <taxon>Psathyrellaceae</taxon>
        <taxon>Candolleomyces</taxon>
    </lineage>
</organism>
<evidence type="ECO:0000256" key="13">
    <source>
        <dbReference type="ARBA" id="ARBA00023268"/>
    </source>
</evidence>
<keyword evidence="9" id="KW-0229">DNA integration</keyword>
<evidence type="ECO:0000256" key="15">
    <source>
        <dbReference type="ARBA" id="ARBA00049244"/>
    </source>
</evidence>